<evidence type="ECO:0000256" key="5">
    <source>
        <dbReference type="ARBA" id="ARBA00023242"/>
    </source>
</evidence>
<name>A0A814W7C8_9BILA</name>
<evidence type="ECO:0000256" key="4">
    <source>
        <dbReference type="ARBA" id="ARBA00022833"/>
    </source>
</evidence>
<keyword evidence="5" id="KW-0539">Nucleus</keyword>
<comment type="caution">
    <text evidence="7">The sequence shown here is derived from an EMBL/GenBank/DDBJ whole genome shotgun (WGS) entry which is preliminary data.</text>
</comment>
<dbReference type="Pfam" id="PF05699">
    <property type="entry name" value="Dimer_Tnp_hAT"/>
    <property type="match status" value="1"/>
</dbReference>
<sequence length="316" mass="36225">MCIQPIFGNHRAPLLLETYETCINSFQIQSKVVRLITDSCSSNISAFSGLIIPDFECQFQNEDNELHFDSNSDGEESDDENITNENKVLVDIQDVLQTFFHSIETSNQSFRLPCYAHTLQLIVNDGLKGVQNKRNKRFYDLYKDPIFLLAPFLDGRFRLQWISTSTVAEEVQEELSNKIQQLVLEQCFVLDHVNEQPVTSNNDNSIPGTPKRKRLFTNMVNKNVKTAKSDPFGYIKDEIRKYLNEDDMGAMFLIKSSKNYPSLSKLALKVLSTPATSAPVEKVFSQSGFLFRQHRASMTRTTLQQTTMLKRNRDLL</sequence>
<evidence type="ECO:0000256" key="3">
    <source>
        <dbReference type="ARBA" id="ARBA00022771"/>
    </source>
</evidence>
<dbReference type="AlphaFoldDB" id="A0A814W7C8"/>
<dbReference type="EMBL" id="CAJNOQ010008444">
    <property type="protein sequence ID" value="CAF1197389.1"/>
    <property type="molecule type" value="Genomic_DNA"/>
</dbReference>
<dbReference type="Proteomes" id="UP000681722">
    <property type="component" value="Unassembled WGS sequence"/>
</dbReference>
<organism evidence="7 9">
    <name type="scientific">Didymodactylos carnosus</name>
    <dbReference type="NCBI Taxonomy" id="1234261"/>
    <lineage>
        <taxon>Eukaryota</taxon>
        <taxon>Metazoa</taxon>
        <taxon>Spiralia</taxon>
        <taxon>Gnathifera</taxon>
        <taxon>Rotifera</taxon>
        <taxon>Eurotatoria</taxon>
        <taxon>Bdelloidea</taxon>
        <taxon>Philodinida</taxon>
        <taxon>Philodinidae</taxon>
        <taxon>Didymodactylos</taxon>
    </lineage>
</organism>
<dbReference type="InterPro" id="IPR052035">
    <property type="entry name" value="ZnF_BED_domain_contain"/>
</dbReference>
<keyword evidence="3" id="KW-0863">Zinc-finger</keyword>
<accession>A0A814W7C8</accession>
<evidence type="ECO:0000313" key="8">
    <source>
        <dbReference type="EMBL" id="CAF3961806.1"/>
    </source>
</evidence>
<keyword evidence="2" id="KW-0479">Metal-binding</keyword>
<evidence type="ECO:0000256" key="1">
    <source>
        <dbReference type="ARBA" id="ARBA00004123"/>
    </source>
</evidence>
<proteinExistence type="predicted"/>
<dbReference type="GO" id="GO:0008270">
    <property type="term" value="F:zinc ion binding"/>
    <property type="evidence" value="ECO:0007669"/>
    <property type="project" value="UniProtKB-KW"/>
</dbReference>
<reference evidence="7" key="1">
    <citation type="submission" date="2021-02" db="EMBL/GenBank/DDBJ databases">
        <authorList>
            <person name="Nowell W R."/>
        </authorList>
    </citation>
    <scope>NUCLEOTIDE SEQUENCE</scope>
</reference>
<evidence type="ECO:0000259" key="6">
    <source>
        <dbReference type="Pfam" id="PF05699"/>
    </source>
</evidence>
<dbReference type="PANTHER" id="PTHR46481:SF10">
    <property type="entry name" value="ZINC FINGER BED DOMAIN-CONTAINING PROTEIN 39"/>
    <property type="match status" value="1"/>
</dbReference>
<dbReference type="PANTHER" id="PTHR46481">
    <property type="entry name" value="ZINC FINGER BED DOMAIN-CONTAINING PROTEIN 4"/>
    <property type="match status" value="1"/>
</dbReference>
<keyword evidence="4" id="KW-0862">Zinc</keyword>
<comment type="subcellular location">
    <subcellularLocation>
        <location evidence="1">Nucleus</location>
    </subcellularLocation>
</comment>
<dbReference type="EMBL" id="CAJOBC010008445">
    <property type="protein sequence ID" value="CAF3961806.1"/>
    <property type="molecule type" value="Genomic_DNA"/>
</dbReference>
<evidence type="ECO:0000313" key="9">
    <source>
        <dbReference type="Proteomes" id="UP000663829"/>
    </source>
</evidence>
<dbReference type="OrthoDB" id="10057873at2759"/>
<keyword evidence="9" id="KW-1185">Reference proteome</keyword>
<dbReference type="GO" id="GO:0005634">
    <property type="term" value="C:nucleus"/>
    <property type="evidence" value="ECO:0007669"/>
    <property type="project" value="UniProtKB-SubCell"/>
</dbReference>
<dbReference type="Proteomes" id="UP000663829">
    <property type="component" value="Unassembled WGS sequence"/>
</dbReference>
<evidence type="ECO:0000256" key="2">
    <source>
        <dbReference type="ARBA" id="ARBA00022723"/>
    </source>
</evidence>
<gene>
    <name evidence="7" type="ORF">GPM918_LOCUS23537</name>
    <name evidence="8" type="ORF">SRO942_LOCUS23536</name>
</gene>
<dbReference type="GO" id="GO:0046983">
    <property type="term" value="F:protein dimerization activity"/>
    <property type="evidence" value="ECO:0007669"/>
    <property type="project" value="InterPro"/>
</dbReference>
<evidence type="ECO:0000313" key="7">
    <source>
        <dbReference type="EMBL" id="CAF1197389.1"/>
    </source>
</evidence>
<dbReference type="InterPro" id="IPR012337">
    <property type="entry name" value="RNaseH-like_sf"/>
</dbReference>
<dbReference type="InterPro" id="IPR008906">
    <property type="entry name" value="HATC_C_dom"/>
</dbReference>
<protein>
    <recommendedName>
        <fullName evidence="6">HAT C-terminal dimerisation domain-containing protein</fullName>
    </recommendedName>
</protein>
<dbReference type="SUPFAM" id="SSF53098">
    <property type="entry name" value="Ribonuclease H-like"/>
    <property type="match status" value="1"/>
</dbReference>
<feature type="domain" description="HAT C-terminal dimerisation" evidence="6">
    <location>
        <begin position="252"/>
        <end position="312"/>
    </location>
</feature>